<evidence type="ECO:0000313" key="2">
    <source>
        <dbReference type="Proteomes" id="UP001431783"/>
    </source>
</evidence>
<organism evidence="1 2">
    <name type="scientific">Henosepilachna vigintioctopunctata</name>
    <dbReference type="NCBI Taxonomy" id="420089"/>
    <lineage>
        <taxon>Eukaryota</taxon>
        <taxon>Metazoa</taxon>
        <taxon>Ecdysozoa</taxon>
        <taxon>Arthropoda</taxon>
        <taxon>Hexapoda</taxon>
        <taxon>Insecta</taxon>
        <taxon>Pterygota</taxon>
        <taxon>Neoptera</taxon>
        <taxon>Endopterygota</taxon>
        <taxon>Coleoptera</taxon>
        <taxon>Polyphaga</taxon>
        <taxon>Cucujiformia</taxon>
        <taxon>Coccinelloidea</taxon>
        <taxon>Coccinellidae</taxon>
        <taxon>Epilachninae</taxon>
        <taxon>Epilachnini</taxon>
        <taxon>Henosepilachna</taxon>
    </lineage>
</organism>
<dbReference type="AlphaFoldDB" id="A0AAW1U425"/>
<proteinExistence type="predicted"/>
<name>A0AAW1U425_9CUCU</name>
<accession>A0AAW1U425</accession>
<comment type="caution">
    <text evidence="1">The sequence shown here is derived from an EMBL/GenBank/DDBJ whole genome shotgun (WGS) entry which is preliminary data.</text>
</comment>
<protein>
    <submittedName>
        <fullName evidence="1">Uncharacterized protein</fullName>
    </submittedName>
</protein>
<keyword evidence="2" id="KW-1185">Reference proteome</keyword>
<dbReference type="EMBL" id="JARQZJ010000043">
    <property type="protein sequence ID" value="KAK9877684.1"/>
    <property type="molecule type" value="Genomic_DNA"/>
</dbReference>
<dbReference type="Proteomes" id="UP001431783">
    <property type="component" value="Unassembled WGS sequence"/>
</dbReference>
<evidence type="ECO:0000313" key="1">
    <source>
        <dbReference type="EMBL" id="KAK9877684.1"/>
    </source>
</evidence>
<gene>
    <name evidence="1" type="ORF">WA026_019360</name>
</gene>
<sequence>MRRAYGITHNIYNKKCMSIHTKIRHYNTVIKPQALYASETLTFITKSDMESILKEERKIIRKILGPKRTEEGYRLHSRKTTQQMSNIAADIRERRLKFYGHNSRLPPTRIANRILKYIRGVKPTTPWITQGEIDLQKARIDQTDVQERITYRNKIHQWNLMPENEVLKKPGTRWTEERKKIHREKMREVWKNTKDALSTDDISSLRVYRAVNTILGWN</sequence>
<reference evidence="1 2" key="1">
    <citation type="submission" date="2023-03" db="EMBL/GenBank/DDBJ databases">
        <title>Genome insight into feeding habits of ladybird beetles.</title>
        <authorList>
            <person name="Li H.-S."/>
            <person name="Huang Y.-H."/>
            <person name="Pang H."/>
        </authorList>
    </citation>
    <scope>NUCLEOTIDE SEQUENCE [LARGE SCALE GENOMIC DNA]</scope>
    <source>
        <strain evidence="1">SYSU_2023b</strain>
        <tissue evidence="1">Whole body</tissue>
    </source>
</reference>